<gene>
    <name evidence="2" type="ordered locus">MT3204</name>
</gene>
<feature type="region of interest" description="Disordered" evidence="1">
    <location>
        <begin position="1"/>
        <end position="20"/>
    </location>
</feature>
<dbReference type="HOGENOM" id="CLU_2634260_0_0_11"/>
<organism evidence="2 3">
    <name type="scientific">Mycobacterium tuberculosis (strain CDC 1551 / Oshkosh)</name>
    <dbReference type="NCBI Taxonomy" id="83331"/>
    <lineage>
        <taxon>Bacteria</taxon>
        <taxon>Bacillati</taxon>
        <taxon>Actinomycetota</taxon>
        <taxon>Actinomycetes</taxon>
        <taxon>Mycobacteriales</taxon>
        <taxon>Mycobacteriaceae</taxon>
        <taxon>Mycobacterium</taxon>
        <taxon>Mycobacterium tuberculosis complex</taxon>
    </lineage>
</organism>
<sequence length="77" mass="8715">MPSSLAKRCSTPAPPRRGGHTKILHRLMSRQPIMGPTPIRGRRLRVVREEFAWLRSRLPTLWTNSYFVATVGGFGLS</sequence>
<keyword evidence="3" id="KW-1185">Reference proteome</keyword>
<evidence type="ECO:0000313" key="3">
    <source>
        <dbReference type="Proteomes" id="UP000001020"/>
    </source>
</evidence>
<evidence type="ECO:0008006" key="4">
    <source>
        <dbReference type="Google" id="ProtNLM"/>
    </source>
</evidence>
<evidence type="ECO:0000256" key="1">
    <source>
        <dbReference type="SAM" id="MobiDB-lite"/>
    </source>
</evidence>
<name>Q8VJ73_MYCTO</name>
<dbReference type="KEGG" id="mtc:MT3204"/>
<dbReference type="SUPFAM" id="SSF143422">
    <property type="entry name" value="Transposase IS200-like"/>
    <property type="match status" value="1"/>
</dbReference>
<accession>Q8VJ73</accession>
<dbReference type="GO" id="GO:0003677">
    <property type="term" value="F:DNA binding"/>
    <property type="evidence" value="ECO:0007669"/>
    <property type="project" value="InterPro"/>
</dbReference>
<dbReference type="GO" id="GO:0004803">
    <property type="term" value="F:transposase activity"/>
    <property type="evidence" value="ECO:0007669"/>
    <property type="project" value="InterPro"/>
</dbReference>
<protein>
    <recommendedName>
        <fullName evidence="4">Transposase</fullName>
    </recommendedName>
</protein>
<dbReference type="AlphaFoldDB" id="Q8VJ73"/>
<reference evidence="2 3" key="1">
    <citation type="journal article" date="2002" name="J. Bacteriol.">
        <title>Whole-genome comparison of Mycobacterium tuberculosis clinical and laboratory strains.</title>
        <authorList>
            <person name="Fleischmann R.D."/>
            <person name="Alland D."/>
            <person name="Eisen J.A."/>
            <person name="Carpenter L."/>
            <person name="White O."/>
            <person name="Peterson J."/>
            <person name="DeBoy R."/>
            <person name="Dodson R."/>
            <person name="Gwinn M."/>
            <person name="Haft D."/>
            <person name="Hickey E."/>
            <person name="Kolonay J.F."/>
            <person name="Nelson W.C."/>
            <person name="Umayam L.A."/>
            <person name="Ermolaeva M."/>
            <person name="Salzberg S.L."/>
            <person name="Delcher A."/>
            <person name="Utterback T."/>
            <person name="Weidman J."/>
            <person name="Khouri H."/>
            <person name="Gill J."/>
            <person name="Mikula A."/>
            <person name="Bishai W."/>
            <person name="Jacobs Jr W.R.Jr."/>
            <person name="Venter J.C."/>
            <person name="Fraser C.M."/>
        </authorList>
    </citation>
    <scope>NUCLEOTIDE SEQUENCE [LARGE SCALE GENOMIC DNA]</scope>
    <source>
        <strain evidence="3">CDC 1551 / Oshkosh</strain>
    </source>
</reference>
<dbReference type="GO" id="GO:0006313">
    <property type="term" value="P:DNA transposition"/>
    <property type="evidence" value="ECO:0007669"/>
    <property type="project" value="InterPro"/>
</dbReference>
<dbReference type="Proteomes" id="UP000001020">
    <property type="component" value="Chromosome"/>
</dbReference>
<dbReference type="EMBL" id="AE000516">
    <property type="protein sequence ID" value="AAK47544.1"/>
    <property type="molecule type" value="Genomic_DNA"/>
</dbReference>
<proteinExistence type="predicted"/>
<dbReference type="InterPro" id="IPR036515">
    <property type="entry name" value="Transposase_17_sf"/>
</dbReference>
<evidence type="ECO:0000313" key="2">
    <source>
        <dbReference type="EMBL" id="AAK47544.1"/>
    </source>
</evidence>